<dbReference type="PIRSF" id="PIRSF000103">
    <property type="entry name" value="HIBADH"/>
    <property type="match status" value="1"/>
</dbReference>
<dbReference type="SUPFAM" id="SSF51735">
    <property type="entry name" value="NAD(P)-binding Rossmann-fold domains"/>
    <property type="match status" value="1"/>
</dbReference>
<gene>
    <name evidence="4" type="ORF">H0484_10825</name>
</gene>
<dbReference type="InterPro" id="IPR008927">
    <property type="entry name" value="6-PGluconate_DH-like_C_sf"/>
</dbReference>
<name>A0ABS8CDW6_9BURK</name>
<evidence type="ECO:0000313" key="5">
    <source>
        <dbReference type="Proteomes" id="UP000776983"/>
    </source>
</evidence>
<dbReference type="InterPro" id="IPR013328">
    <property type="entry name" value="6PGD_dom2"/>
</dbReference>
<feature type="domain" description="6-phosphogluconate dehydrogenase NADP-binding" evidence="2">
    <location>
        <begin position="12"/>
        <end position="132"/>
    </location>
</feature>
<dbReference type="InterPro" id="IPR015814">
    <property type="entry name" value="Pgluconate_DH_NAD-bd_C"/>
</dbReference>
<dbReference type="Proteomes" id="UP000776983">
    <property type="component" value="Unassembled WGS sequence"/>
</dbReference>
<dbReference type="RefSeq" id="WP_226954660.1">
    <property type="nucleotide sequence ID" value="NZ_JACDXW010000005.1"/>
</dbReference>
<organism evidence="4 5">
    <name type="scientific">Mesopusillimonas faecipullorum</name>
    <dbReference type="NCBI Taxonomy" id="2755040"/>
    <lineage>
        <taxon>Bacteria</taxon>
        <taxon>Pseudomonadati</taxon>
        <taxon>Pseudomonadota</taxon>
        <taxon>Betaproteobacteria</taxon>
        <taxon>Burkholderiales</taxon>
        <taxon>Alcaligenaceae</taxon>
        <taxon>Mesopusillimonas</taxon>
    </lineage>
</organism>
<reference evidence="4 5" key="1">
    <citation type="submission" date="2020-07" db="EMBL/GenBank/DDBJ databases">
        <title>Pusillimonas sp. nov., isolated from poultry manure in Taiwan.</title>
        <authorList>
            <person name="Lin S.-Y."/>
            <person name="Tang Y.-S."/>
            <person name="Young C.-C."/>
        </authorList>
    </citation>
    <scope>NUCLEOTIDE SEQUENCE [LARGE SCALE GENOMIC DNA]</scope>
    <source>
        <strain evidence="4 5">CC-YST705</strain>
    </source>
</reference>
<dbReference type="SUPFAM" id="SSF48179">
    <property type="entry name" value="6-phosphogluconate dehydrogenase C-terminal domain-like"/>
    <property type="match status" value="1"/>
</dbReference>
<accession>A0ABS8CDW6</accession>
<keyword evidence="1" id="KW-0560">Oxidoreductase</keyword>
<dbReference type="InterPro" id="IPR015815">
    <property type="entry name" value="HIBADH-related"/>
</dbReference>
<dbReference type="Pfam" id="PF09130">
    <property type="entry name" value="DUF1932"/>
    <property type="match status" value="1"/>
</dbReference>
<evidence type="ECO:0000259" key="3">
    <source>
        <dbReference type="Pfam" id="PF09130"/>
    </source>
</evidence>
<proteinExistence type="predicted"/>
<protein>
    <submittedName>
        <fullName evidence="4">NAD(P)-dependent oxidoreductase</fullName>
    </submittedName>
</protein>
<evidence type="ECO:0000256" key="1">
    <source>
        <dbReference type="ARBA" id="ARBA00023002"/>
    </source>
</evidence>
<feature type="domain" description="Phosphogluconate dehydrogenase NAD-binding putative C-terminal" evidence="3">
    <location>
        <begin position="201"/>
        <end position="271"/>
    </location>
</feature>
<dbReference type="Gene3D" id="1.10.1040.10">
    <property type="entry name" value="N-(1-d-carboxylethyl)-l-norvaline Dehydrogenase, domain 2"/>
    <property type="match status" value="1"/>
</dbReference>
<keyword evidence="5" id="KW-1185">Reference proteome</keyword>
<dbReference type="InterPro" id="IPR036291">
    <property type="entry name" value="NAD(P)-bd_dom_sf"/>
</dbReference>
<sequence>MSQTLSVQLASVALVGLGEAGALLAQGFAQAGLKVKAYDIKMVDAALASEMRSRAQACDAQMCETLADAIADVDLVVSAVTASSATDAAIAVAEHLRPGQFFMDINSVSPSTKCKDRDAIAGAQGHYVESAVMAPVPPYGIKVPMLLGGEQAQALSTALNALGLRTKAVSTETGVASAIKMCRSVMIKGIEALTVECLTAARRYGAEQAVLASLNETFPSMGWLEAQPHYLISRVAEHGRRRAAEMREVMETLQDVGIEPRMAEATARLQDAFVDAMAEHGLPYPHGEDFDWPSFTDKLR</sequence>
<dbReference type="Pfam" id="PF03446">
    <property type="entry name" value="NAD_binding_2"/>
    <property type="match status" value="1"/>
</dbReference>
<dbReference type="Gene3D" id="3.40.50.720">
    <property type="entry name" value="NAD(P)-binding Rossmann-like Domain"/>
    <property type="match status" value="1"/>
</dbReference>
<dbReference type="EMBL" id="JACDXW010000005">
    <property type="protein sequence ID" value="MCB5364240.1"/>
    <property type="molecule type" value="Genomic_DNA"/>
</dbReference>
<evidence type="ECO:0000313" key="4">
    <source>
        <dbReference type="EMBL" id="MCB5364240.1"/>
    </source>
</evidence>
<dbReference type="InterPro" id="IPR006115">
    <property type="entry name" value="6PGDH_NADP-bd"/>
</dbReference>
<comment type="caution">
    <text evidence="4">The sequence shown here is derived from an EMBL/GenBank/DDBJ whole genome shotgun (WGS) entry which is preliminary data.</text>
</comment>
<evidence type="ECO:0000259" key="2">
    <source>
        <dbReference type="Pfam" id="PF03446"/>
    </source>
</evidence>